<organism evidence="3 4">
    <name type="scientific">Talaromyces proteolyticus</name>
    <dbReference type="NCBI Taxonomy" id="1131652"/>
    <lineage>
        <taxon>Eukaryota</taxon>
        <taxon>Fungi</taxon>
        <taxon>Dikarya</taxon>
        <taxon>Ascomycota</taxon>
        <taxon>Pezizomycotina</taxon>
        <taxon>Eurotiomycetes</taxon>
        <taxon>Eurotiomycetidae</taxon>
        <taxon>Eurotiales</taxon>
        <taxon>Trichocomaceae</taxon>
        <taxon>Talaromyces</taxon>
        <taxon>Talaromyces sect. Bacilispori</taxon>
    </lineage>
</organism>
<evidence type="ECO:0000256" key="2">
    <source>
        <dbReference type="ARBA" id="ARBA00022679"/>
    </source>
</evidence>
<dbReference type="InterPro" id="IPR023606">
    <property type="entry name" value="CoA-Trfase_III_dom_1_sf"/>
</dbReference>
<dbReference type="RefSeq" id="XP_046070540.1">
    <property type="nucleotide sequence ID" value="XM_046213177.1"/>
</dbReference>
<dbReference type="PANTHER" id="PTHR48207:SF3">
    <property type="entry name" value="SUCCINATE--HYDROXYMETHYLGLUTARATE COA-TRANSFERASE"/>
    <property type="match status" value="1"/>
</dbReference>
<accession>A0AAD4PYQ1</accession>
<dbReference type="InterPro" id="IPR044855">
    <property type="entry name" value="CoA-Trfase_III_dom3_sf"/>
</dbReference>
<proteinExistence type="inferred from homology"/>
<dbReference type="GeneID" id="70243464"/>
<comment type="caution">
    <text evidence="3">The sequence shown here is derived from an EMBL/GenBank/DDBJ whole genome shotgun (WGS) entry which is preliminary data.</text>
</comment>
<comment type="similarity">
    <text evidence="1">Belongs to the CoA-transferase III family.</text>
</comment>
<protein>
    <submittedName>
        <fullName evidence="3">CAIB/BAIF family enzyme</fullName>
    </submittedName>
</protein>
<name>A0AAD4PYQ1_9EURO</name>
<dbReference type="FunFam" id="3.30.1540.10:FF:000005">
    <property type="entry name" value="succinate--hydroxymethylglutarate CoA-transferase isoform X4"/>
    <property type="match status" value="1"/>
</dbReference>
<evidence type="ECO:0000313" key="3">
    <source>
        <dbReference type="EMBL" id="KAH8695398.1"/>
    </source>
</evidence>
<keyword evidence="2" id="KW-0808">Transferase</keyword>
<dbReference type="Gene3D" id="3.40.50.10540">
    <property type="entry name" value="Crotonobetainyl-coa:carnitine coa-transferase, domain 1"/>
    <property type="match status" value="1"/>
</dbReference>
<dbReference type="GO" id="GO:0005739">
    <property type="term" value="C:mitochondrion"/>
    <property type="evidence" value="ECO:0007669"/>
    <property type="project" value="TreeGrafter"/>
</dbReference>
<dbReference type="EMBL" id="JAJTJA010000008">
    <property type="protein sequence ID" value="KAH8695398.1"/>
    <property type="molecule type" value="Genomic_DNA"/>
</dbReference>
<evidence type="ECO:0000313" key="4">
    <source>
        <dbReference type="Proteomes" id="UP001201262"/>
    </source>
</evidence>
<dbReference type="GO" id="GO:0047369">
    <property type="term" value="F:succinate-hydroxymethylglutarate CoA-transferase activity"/>
    <property type="evidence" value="ECO:0007669"/>
    <property type="project" value="TreeGrafter"/>
</dbReference>
<sequence>MAARTLVNGNLSRLRQLCVRPQYVAKHVAKHVGQWRLMSTALPTTGVLPLEGVRVLDMTRVLAGPYCTQILADLGADVIKVEHPQRGDDTRAWGPPFAKYQDGSKEGPGESAYYLAVNRNKRSIGLSFAHPSGVDILHDLAKQCDILVENYLPGSLKKYAMDYETLSQINPKLIYASITGYGQTGPYSNRAGYDVMVEAEFGLMHITGSRDGPPVKVGVAVTDLTTGLYTSNAIMAAIIARARTGKGQHIDACLSDVQVATLANLASSALISGEKDSGRWGTAHPSIVPYRSYKTLDGDILFGGGNDRLFGVLSDRLGRPEWKIDDRFVTNSARVKNRAEIDGMIEKITKQKTTQEWLEIFEGSGMPYAAVNDIQGTLNHEHVLARNMVTEVNHPACGPLKVVNTPIKYSHAKPGVRTPPPTLGQHTNEILQDILHYREEDIASLKQKGIVS</sequence>
<dbReference type="Pfam" id="PF02515">
    <property type="entry name" value="CoA_transf_3"/>
    <property type="match status" value="1"/>
</dbReference>
<keyword evidence="4" id="KW-1185">Reference proteome</keyword>
<gene>
    <name evidence="3" type="ORF">BGW36DRAFT_344720</name>
</gene>
<reference evidence="3" key="1">
    <citation type="submission" date="2021-12" db="EMBL/GenBank/DDBJ databases">
        <title>Convergent genome expansion in fungi linked to evolution of root-endophyte symbiosis.</title>
        <authorList>
            <consortium name="DOE Joint Genome Institute"/>
            <person name="Ke Y.-H."/>
            <person name="Bonito G."/>
            <person name="Liao H.-L."/>
            <person name="Looney B."/>
            <person name="Rojas-Flechas A."/>
            <person name="Nash J."/>
            <person name="Hameed K."/>
            <person name="Schadt C."/>
            <person name="Martin F."/>
            <person name="Crous P.W."/>
            <person name="Miettinen O."/>
            <person name="Magnuson J.K."/>
            <person name="Labbe J."/>
            <person name="Jacobson D."/>
            <person name="Doktycz M.J."/>
            <person name="Veneault-Fourrey C."/>
            <person name="Kuo A."/>
            <person name="Mondo S."/>
            <person name="Calhoun S."/>
            <person name="Riley R."/>
            <person name="Ohm R."/>
            <person name="LaButti K."/>
            <person name="Andreopoulos B."/>
            <person name="Pangilinan J."/>
            <person name="Nolan M."/>
            <person name="Tritt A."/>
            <person name="Clum A."/>
            <person name="Lipzen A."/>
            <person name="Daum C."/>
            <person name="Barry K."/>
            <person name="Grigoriev I.V."/>
            <person name="Vilgalys R."/>
        </authorList>
    </citation>
    <scope>NUCLEOTIDE SEQUENCE</scope>
    <source>
        <strain evidence="3">PMI_201</strain>
    </source>
</reference>
<dbReference type="Gene3D" id="3.30.1540.10">
    <property type="entry name" value="formyl-coa transferase, domain 3"/>
    <property type="match status" value="1"/>
</dbReference>
<dbReference type="Proteomes" id="UP001201262">
    <property type="component" value="Unassembled WGS sequence"/>
</dbReference>
<dbReference type="InterPro" id="IPR050483">
    <property type="entry name" value="CoA-transferase_III_domain"/>
</dbReference>
<dbReference type="SUPFAM" id="SSF89796">
    <property type="entry name" value="CoA-transferase family III (CaiB/BaiF)"/>
    <property type="match status" value="1"/>
</dbReference>
<evidence type="ECO:0000256" key="1">
    <source>
        <dbReference type="ARBA" id="ARBA00008383"/>
    </source>
</evidence>
<dbReference type="AlphaFoldDB" id="A0AAD4PYQ1"/>
<dbReference type="InterPro" id="IPR003673">
    <property type="entry name" value="CoA-Trfase_fam_III"/>
</dbReference>
<dbReference type="PANTHER" id="PTHR48207">
    <property type="entry name" value="SUCCINATE--HYDROXYMETHYLGLUTARATE COA-TRANSFERASE"/>
    <property type="match status" value="1"/>
</dbReference>